<reference evidence="1" key="1">
    <citation type="submission" date="2018-02" db="EMBL/GenBank/DDBJ databases">
        <title>Rhizophora mucronata_Transcriptome.</title>
        <authorList>
            <person name="Meera S.P."/>
            <person name="Sreeshan A."/>
            <person name="Augustine A."/>
        </authorList>
    </citation>
    <scope>NUCLEOTIDE SEQUENCE</scope>
    <source>
        <tissue evidence="1">Leaf</tissue>
    </source>
</reference>
<name>A0A2P2QB22_RHIMU</name>
<evidence type="ECO:0000313" key="1">
    <source>
        <dbReference type="EMBL" id="MBX64117.1"/>
    </source>
</evidence>
<dbReference type="AlphaFoldDB" id="A0A2P2QB22"/>
<sequence length="16" mass="1984">MFSCQMFTMLWENGKM</sequence>
<proteinExistence type="predicted"/>
<accession>A0A2P2QB22</accession>
<dbReference type="EMBL" id="GGEC01083633">
    <property type="protein sequence ID" value="MBX64117.1"/>
    <property type="molecule type" value="Transcribed_RNA"/>
</dbReference>
<organism evidence="1">
    <name type="scientific">Rhizophora mucronata</name>
    <name type="common">Asiatic mangrove</name>
    <dbReference type="NCBI Taxonomy" id="61149"/>
    <lineage>
        <taxon>Eukaryota</taxon>
        <taxon>Viridiplantae</taxon>
        <taxon>Streptophyta</taxon>
        <taxon>Embryophyta</taxon>
        <taxon>Tracheophyta</taxon>
        <taxon>Spermatophyta</taxon>
        <taxon>Magnoliopsida</taxon>
        <taxon>eudicotyledons</taxon>
        <taxon>Gunneridae</taxon>
        <taxon>Pentapetalae</taxon>
        <taxon>rosids</taxon>
        <taxon>fabids</taxon>
        <taxon>Malpighiales</taxon>
        <taxon>Rhizophoraceae</taxon>
        <taxon>Rhizophora</taxon>
    </lineage>
</organism>
<protein>
    <submittedName>
        <fullName evidence="1">Uncharacterized protein</fullName>
    </submittedName>
</protein>